<dbReference type="SUPFAM" id="SSF54277">
    <property type="entry name" value="CAD &amp; PB1 domains"/>
    <property type="match status" value="1"/>
</dbReference>
<dbReference type="CDD" id="cd17781">
    <property type="entry name" value="CBS_pair_MUG70_1"/>
    <property type="match status" value="1"/>
</dbReference>
<dbReference type="InterPro" id="IPR051462">
    <property type="entry name" value="CBS_domain-containing"/>
</dbReference>
<dbReference type="SMART" id="SM00116">
    <property type="entry name" value="CBS"/>
    <property type="match status" value="4"/>
</dbReference>
<evidence type="ECO:0000256" key="4">
    <source>
        <dbReference type="SAM" id="Phobius"/>
    </source>
</evidence>
<gene>
    <name evidence="7" type="primary">CBSCBSPB3</name>
    <name evidence="7" type="ORF">AAHA92_27681</name>
</gene>
<comment type="caution">
    <text evidence="7">The sequence shown here is derived from an EMBL/GenBank/DDBJ whole genome shotgun (WGS) entry which is preliminary data.</text>
</comment>
<evidence type="ECO:0000256" key="2">
    <source>
        <dbReference type="PROSITE-ProRule" id="PRU00703"/>
    </source>
</evidence>
<evidence type="ECO:0000313" key="7">
    <source>
        <dbReference type="EMBL" id="KAL1539003.1"/>
    </source>
</evidence>
<dbReference type="Proteomes" id="UP001567538">
    <property type="component" value="Unassembled WGS sequence"/>
</dbReference>
<feature type="domain" description="CBS" evidence="5">
    <location>
        <begin position="240"/>
        <end position="298"/>
    </location>
</feature>
<evidence type="ECO:0000259" key="5">
    <source>
        <dbReference type="PROSITE" id="PS51371"/>
    </source>
</evidence>
<evidence type="ECO:0000256" key="3">
    <source>
        <dbReference type="SAM" id="MobiDB-lite"/>
    </source>
</evidence>
<dbReference type="CDD" id="cd17782">
    <property type="entry name" value="CBS_pair_MUG70_2"/>
    <property type="match status" value="1"/>
</dbReference>
<dbReference type="PANTHER" id="PTHR48108">
    <property type="entry name" value="CBS DOMAIN-CONTAINING PROTEIN CBSX2, CHLOROPLASTIC"/>
    <property type="match status" value="1"/>
</dbReference>
<feature type="domain" description="CBS" evidence="5">
    <location>
        <begin position="305"/>
        <end position="361"/>
    </location>
</feature>
<dbReference type="PANTHER" id="PTHR48108:SF26">
    <property type="entry name" value="CBS DOMAIN-CONTAINING PROTEIN DDB_G0289609"/>
    <property type="match status" value="1"/>
</dbReference>
<keyword evidence="4" id="KW-0472">Membrane</keyword>
<keyword evidence="1" id="KW-0677">Repeat</keyword>
<feature type="compositionally biased region" description="Low complexity" evidence="3">
    <location>
        <begin position="34"/>
        <end position="60"/>
    </location>
</feature>
<feature type="domain" description="PB1" evidence="6">
    <location>
        <begin position="422"/>
        <end position="506"/>
    </location>
</feature>
<protein>
    <submittedName>
        <fullName evidence="7">CBS domain-containing protein cbscbspb3</fullName>
    </submittedName>
</protein>
<dbReference type="Gene3D" id="3.10.580.10">
    <property type="entry name" value="CBS-domain"/>
    <property type="match status" value="2"/>
</dbReference>
<keyword evidence="8" id="KW-1185">Reference proteome</keyword>
<organism evidence="7 8">
    <name type="scientific">Salvia divinorum</name>
    <name type="common">Maria pastora</name>
    <name type="synonym">Diviner's sage</name>
    <dbReference type="NCBI Taxonomy" id="28513"/>
    <lineage>
        <taxon>Eukaryota</taxon>
        <taxon>Viridiplantae</taxon>
        <taxon>Streptophyta</taxon>
        <taxon>Embryophyta</taxon>
        <taxon>Tracheophyta</taxon>
        <taxon>Spermatophyta</taxon>
        <taxon>Magnoliopsida</taxon>
        <taxon>eudicotyledons</taxon>
        <taxon>Gunneridae</taxon>
        <taxon>Pentapetalae</taxon>
        <taxon>asterids</taxon>
        <taxon>lamiids</taxon>
        <taxon>Lamiales</taxon>
        <taxon>Lamiaceae</taxon>
        <taxon>Nepetoideae</taxon>
        <taxon>Mentheae</taxon>
        <taxon>Salviinae</taxon>
        <taxon>Salvia</taxon>
        <taxon>Salvia subgen. Calosphace</taxon>
    </lineage>
</organism>
<dbReference type="InterPro" id="IPR000270">
    <property type="entry name" value="PB1_dom"/>
</dbReference>
<dbReference type="Pfam" id="PF00564">
    <property type="entry name" value="PB1"/>
    <property type="match status" value="1"/>
</dbReference>
<dbReference type="Gene3D" id="3.90.1280.20">
    <property type="match status" value="1"/>
</dbReference>
<evidence type="ECO:0000259" key="6">
    <source>
        <dbReference type="PROSITE" id="PS51745"/>
    </source>
</evidence>
<sequence length="555" mass="60195">MEKPSGSPAPLPRRNSMSTPPVQKRSAPPTMKRSSSGPPSDSGSAAASSASAKPSSPNSSIVWERTVKKLRLSKALTIPDGTTVSEACRRMASRRVDAVLLTDVNVLLSGIVTDKDITTRVIAEDLKPEQTVISKVMTRNPIFVNSDSLAIEALQKMVQGKFRHLPVVENGEVIALLDITKCLYDAISRMEKAAEQGSAIAAAVEGVERQFGSSLSASLSFIETLRERVFKPSLSTIISENPRVAVVAPSDHVQIAAKKMRELKVNSALVMTGNSIQGILTSRDILYRVVAQNLTPDLTLTEKVMTPNPECATLETTILDALHIMHDRKFLHIPVLDKDGCVAACLDVLQISHAAISMVETSSGSVNDGTNTVMQNFWDSALNMDPPEDYDTTSEVSTSQYVASEAIDHQKPTYTSAGPGNSYCFKVEDLEGHVHRFNCGTEHLAELVSAVVQRAGASTRQTRPRLLYEDDEGDKVLLTTDGDLVNAVNGARAAGIKVVRLHVDYIRPKQETRKVTSDIMRREEAKWTQLHYGILGGAAVLASIGVLVCLKRSRT</sequence>
<name>A0ABD1G7D7_SALDI</name>
<dbReference type="PROSITE" id="PS51371">
    <property type="entry name" value="CBS"/>
    <property type="match status" value="4"/>
</dbReference>
<dbReference type="EMBL" id="JBEAFC010000010">
    <property type="protein sequence ID" value="KAL1539003.1"/>
    <property type="molecule type" value="Genomic_DNA"/>
</dbReference>
<evidence type="ECO:0000256" key="1">
    <source>
        <dbReference type="ARBA" id="ARBA00022737"/>
    </source>
</evidence>
<dbReference type="SUPFAM" id="SSF54631">
    <property type="entry name" value="CBS-domain pair"/>
    <property type="match status" value="2"/>
</dbReference>
<dbReference type="InterPro" id="IPR046342">
    <property type="entry name" value="CBS_dom_sf"/>
</dbReference>
<evidence type="ECO:0000313" key="8">
    <source>
        <dbReference type="Proteomes" id="UP001567538"/>
    </source>
</evidence>
<keyword evidence="4" id="KW-1133">Transmembrane helix</keyword>
<keyword evidence="4" id="KW-0812">Transmembrane</keyword>
<dbReference type="SMART" id="SM00666">
    <property type="entry name" value="PB1"/>
    <property type="match status" value="1"/>
</dbReference>
<dbReference type="InterPro" id="IPR053793">
    <property type="entry name" value="PB1-like"/>
</dbReference>
<dbReference type="AlphaFoldDB" id="A0ABD1G7D7"/>
<proteinExistence type="predicted"/>
<accession>A0ABD1G7D7</accession>
<feature type="domain" description="CBS" evidence="5">
    <location>
        <begin position="137"/>
        <end position="192"/>
    </location>
</feature>
<feature type="transmembrane region" description="Helical" evidence="4">
    <location>
        <begin position="530"/>
        <end position="550"/>
    </location>
</feature>
<dbReference type="InterPro" id="IPR000644">
    <property type="entry name" value="CBS_dom"/>
</dbReference>
<dbReference type="PROSITE" id="PS51745">
    <property type="entry name" value="PB1"/>
    <property type="match status" value="1"/>
</dbReference>
<feature type="domain" description="CBS" evidence="5">
    <location>
        <begin position="71"/>
        <end position="129"/>
    </location>
</feature>
<dbReference type="Pfam" id="PF00571">
    <property type="entry name" value="CBS"/>
    <property type="match status" value="4"/>
</dbReference>
<keyword evidence="2" id="KW-0129">CBS domain</keyword>
<feature type="region of interest" description="Disordered" evidence="3">
    <location>
        <begin position="1"/>
        <end position="60"/>
    </location>
</feature>
<reference evidence="7 8" key="1">
    <citation type="submission" date="2024-06" db="EMBL/GenBank/DDBJ databases">
        <title>A chromosome level genome sequence of Diviner's sage (Salvia divinorum).</title>
        <authorList>
            <person name="Ford S.A."/>
            <person name="Ro D.-K."/>
            <person name="Ness R.W."/>
            <person name="Phillips M.A."/>
        </authorList>
    </citation>
    <scope>NUCLEOTIDE SEQUENCE [LARGE SCALE GENOMIC DNA]</scope>
    <source>
        <strain evidence="7">SAF-2024a</strain>
        <tissue evidence="7">Leaf</tissue>
    </source>
</reference>